<dbReference type="AlphaFoldDB" id="A0AA45W8C3"/>
<evidence type="ECO:0008006" key="5">
    <source>
        <dbReference type="Google" id="ProtNLM"/>
    </source>
</evidence>
<name>A0AA45W8C3_9RHOB</name>
<dbReference type="Proteomes" id="UP000186216">
    <property type="component" value="Unassembled WGS sequence"/>
</dbReference>
<dbReference type="InterPro" id="IPR029052">
    <property type="entry name" value="Metallo-depent_PP-like"/>
</dbReference>
<reference evidence="2 4" key="2">
    <citation type="submission" date="2021-01" db="EMBL/GenBank/DDBJ databases">
        <title>Biogeographic distribution of Paracoccus.</title>
        <authorList>
            <person name="Hollensteiner J."/>
            <person name="Leineberger J."/>
            <person name="Brinkhoff T."/>
            <person name="Daniel R."/>
        </authorList>
    </citation>
    <scope>NUCLEOTIDE SEQUENCE [LARGE SCALE GENOMIC DNA]</scope>
    <source>
        <strain evidence="2 4">DSM 18447</strain>
    </source>
</reference>
<reference evidence="1 3" key="1">
    <citation type="submission" date="2017-01" db="EMBL/GenBank/DDBJ databases">
        <authorList>
            <person name="Varghese N."/>
            <person name="Submissions S."/>
        </authorList>
    </citation>
    <scope>NUCLEOTIDE SEQUENCE [LARGE SCALE GENOMIC DNA]</scope>
    <source>
        <strain evidence="1 3">DSM 18447</strain>
    </source>
</reference>
<accession>A0AA45W8C3</accession>
<proteinExistence type="predicted"/>
<sequence>MLSWGKETGEAYDTDMAVRKVQSWIGQLISSSPPAKTAVILDTGDLTHNQDQTNQTPRSKHVLDVDGRYFKVLEASITALATAIDLALAKHERVNVRILPGNHNQDGYLAVMFALAERYRNEPRIDVQKEPGELFVMDWGKVLLAAHHGHGAKAQQMVMFLADQYAEQWGRTRFRYMFSGHLHHHKSQEFSGCVWEQLRAVAPRDAYAVVHAYAGRAEMQAITYSKEHGEVQRVKVAA</sequence>
<dbReference type="SUPFAM" id="SSF56300">
    <property type="entry name" value="Metallo-dependent phosphatases"/>
    <property type="match status" value="1"/>
</dbReference>
<keyword evidence="4" id="KW-1185">Reference proteome</keyword>
<organism evidence="1 3">
    <name type="scientific">Paracoccus saliphilus</name>
    <dbReference type="NCBI Taxonomy" id="405559"/>
    <lineage>
        <taxon>Bacteria</taxon>
        <taxon>Pseudomonadati</taxon>
        <taxon>Pseudomonadota</taxon>
        <taxon>Alphaproteobacteria</taxon>
        <taxon>Rhodobacterales</taxon>
        <taxon>Paracoccaceae</taxon>
        <taxon>Paracoccus</taxon>
    </lineage>
</organism>
<protein>
    <recommendedName>
        <fullName evidence="5">Calcineurin-like phosphoesterase domain-containing protein</fullName>
    </recommendedName>
</protein>
<evidence type="ECO:0000313" key="1">
    <source>
        <dbReference type="EMBL" id="SIT15813.1"/>
    </source>
</evidence>
<evidence type="ECO:0000313" key="3">
    <source>
        <dbReference type="Proteomes" id="UP000186216"/>
    </source>
</evidence>
<dbReference type="EMBL" id="FTOU01000027">
    <property type="protein sequence ID" value="SIT15813.1"/>
    <property type="molecule type" value="Genomic_DNA"/>
</dbReference>
<dbReference type="Proteomes" id="UP001215549">
    <property type="component" value="Chromosome"/>
</dbReference>
<gene>
    <name evidence="2" type="ORF">JHX88_19340</name>
    <name evidence="1" type="ORF">SAMN05421772_1276</name>
</gene>
<dbReference type="RefSeq" id="WP_076528757.1">
    <property type="nucleotide sequence ID" value="NZ_CP067140.1"/>
</dbReference>
<evidence type="ECO:0000313" key="4">
    <source>
        <dbReference type="Proteomes" id="UP001215549"/>
    </source>
</evidence>
<evidence type="ECO:0000313" key="2">
    <source>
        <dbReference type="EMBL" id="WCR02932.1"/>
    </source>
</evidence>
<dbReference type="EMBL" id="CP067140">
    <property type="protein sequence ID" value="WCR02932.1"/>
    <property type="molecule type" value="Genomic_DNA"/>
</dbReference>